<dbReference type="FunFam" id="2.60.40.1120:FF:000003">
    <property type="entry name" value="Outer membrane protein Omp121"/>
    <property type="match status" value="1"/>
</dbReference>
<feature type="domain" description="TonB-dependent receptor-like beta-barrel" evidence="4">
    <location>
        <begin position="441"/>
        <end position="1008"/>
    </location>
</feature>
<dbReference type="SUPFAM" id="SSF49464">
    <property type="entry name" value="Carboxypeptidase regulatory domain-like"/>
    <property type="match status" value="1"/>
</dbReference>
<evidence type="ECO:0000313" key="6">
    <source>
        <dbReference type="EMBL" id="MBM6660987.1"/>
    </source>
</evidence>
<keyword evidence="6" id="KW-0675">Receptor</keyword>
<feature type="signal peptide" evidence="3">
    <location>
        <begin position="1"/>
        <end position="33"/>
    </location>
</feature>
<evidence type="ECO:0000313" key="7">
    <source>
        <dbReference type="Proteomes" id="UP000764045"/>
    </source>
</evidence>
<keyword evidence="1" id="KW-1134">Transmembrane beta strand</keyword>
<evidence type="ECO:0000259" key="5">
    <source>
        <dbReference type="Pfam" id="PF07715"/>
    </source>
</evidence>
<dbReference type="SUPFAM" id="SSF56935">
    <property type="entry name" value="Porins"/>
    <property type="match status" value="1"/>
</dbReference>
<dbReference type="NCBIfam" id="TIGR04057">
    <property type="entry name" value="SusC_RagA_signa"/>
    <property type="match status" value="1"/>
</dbReference>
<keyword evidence="7" id="KW-1185">Reference proteome</keyword>
<feature type="domain" description="TonB-dependent receptor plug" evidence="5">
    <location>
        <begin position="126"/>
        <end position="235"/>
    </location>
</feature>
<keyword evidence="1" id="KW-0813">Transport</keyword>
<dbReference type="InterPro" id="IPR037066">
    <property type="entry name" value="Plug_dom_sf"/>
</dbReference>
<dbReference type="InterPro" id="IPR023996">
    <property type="entry name" value="TonB-dep_OMP_SusC/RagA"/>
</dbReference>
<keyword evidence="3" id="KW-0732">Signal</keyword>
<dbReference type="PROSITE" id="PS52016">
    <property type="entry name" value="TONB_DEPENDENT_REC_3"/>
    <property type="match status" value="1"/>
</dbReference>
<dbReference type="Pfam" id="PF13715">
    <property type="entry name" value="CarbopepD_reg_2"/>
    <property type="match status" value="1"/>
</dbReference>
<evidence type="ECO:0000256" key="2">
    <source>
        <dbReference type="RuleBase" id="RU003357"/>
    </source>
</evidence>
<dbReference type="InterPro" id="IPR000531">
    <property type="entry name" value="Beta-barrel_TonB"/>
</dbReference>
<keyword evidence="1" id="KW-0812">Transmembrane</keyword>
<dbReference type="Gene3D" id="2.170.130.10">
    <property type="entry name" value="TonB-dependent receptor, plug domain"/>
    <property type="match status" value="1"/>
</dbReference>
<gene>
    <name evidence="6" type="ORF">H6B30_04320</name>
</gene>
<comment type="subcellular location">
    <subcellularLocation>
        <location evidence="1">Cell outer membrane</location>
        <topology evidence="1">Multi-pass membrane protein</topology>
    </subcellularLocation>
</comment>
<feature type="chain" id="PRO_5037301737" evidence="3">
    <location>
        <begin position="34"/>
        <end position="1052"/>
    </location>
</feature>
<evidence type="ECO:0000256" key="1">
    <source>
        <dbReference type="PROSITE-ProRule" id="PRU01360"/>
    </source>
</evidence>
<dbReference type="Pfam" id="PF07715">
    <property type="entry name" value="Plug"/>
    <property type="match status" value="1"/>
</dbReference>
<dbReference type="Gene3D" id="2.60.40.1120">
    <property type="entry name" value="Carboxypeptidase-like, regulatory domain"/>
    <property type="match status" value="1"/>
</dbReference>
<name>A0A939B4E5_9BACT</name>
<dbReference type="Pfam" id="PF00593">
    <property type="entry name" value="TonB_dep_Rec_b-barrel"/>
    <property type="match status" value="1"/>
</dbReference>
<dbReference type="InterPro" id="IPR012910">
    <property type="entry name" value="Plug_dom"/>
</dbReference>
<evidence type="ECO:0000256" key="3">
    <source>
        <dbReference type="SAM" id="SignalP"/>
    </source>
</evidence>
<dbReference type="GO" id="GO:0009279">
    <property type="term" value="C:cell outer membrane"/>
    <property type="evidence" value="ECO:0007669"/>
    <property type="project" value="UniProtKB-SubCell"/>
</dbReference>
<dbReference type="EMBL" id="JACJJL010000005">
    <property type="protein sequence ID" value="MBM6660987.1"/>
    <property type="molecule type" value="Genomic_DNA"/>
</dbReference>
<keyword evidence="1 2" id="KW-0472">Membrane</keyword>
<dbReference type="RefSeq" id="WP_205108277.1">
    <property type="nucleotide sequence ID" value="NZ_JACJJL010000005.1"/>
</dbReference>
<sequence length="1052" mass="114658">MTKTKTTIRQGANCNARLLASAVFALTAIVANAQQRVTGRVVDEHGEPVIGASVAVKGTGTGCVTDIDGRFTLAKVKPDQAIAVSYVGFATQTMTIGNNTSLTVTLKANDAVLDEVVVVGYGSITKRSVSTAMSTVKGASISDMPTSNVTQSLSGLSAGISLQQTSGEPGAAPSIRIRGAGSINSGNDPLYVIDGYPTTDAELFNNLNPSDIDDIQILKDAASSAIYGSKAGNGVIIVTTKRGKAGKPTVSLSTQVGISQVQRKVDVLEADDFLDMVIEARTNNGTINNYPDLVKLRESGNYCNTDWQDAIFRNALNYRANATVTGGNDVVTYSLSVNYQNEDGILLNSYFKKINIKAGFDARLGKHVKVGASFSPSYNKKRSQQPSGGNTEDAKGIIAEALSYPPILPVYQPNGDYTQMAQHYAGKNGTPDYGLNMQLRNPVCNLLENNNDRWALRTLTHAYVEIKPARHLTVRSAVDFATNSQKTDYYQSAYLFGSAATGNKSTPYLNAINAYRASGFGYDAYWSTTATYDRDLTDKLNLNAVAGYDFEYNSDFSVRQDDRTDADNPIAYLGTSIRNVMGANLWTGSSTNSNYVFDAMFARIILNYDSKYVVSGSLRRDRSSKFGPDNRAGLFYSASAAWNVTEEEWMKPAEWLSLAKVRASYGVTGNDQVGSNYAWVSAISTDHNVVFGTSSVPSYYPSGYSNRSLGWEKNRQIDLGLDLAFIKRINLNIDFYKRTSDIVMPANIPNFNGIAGSVYMNSGQVENKGVEIALNAKVLQGSLNWETTLNWSLNRNKILSLANNQRQLPNGKAGTKWGNVIRNIVGRPMGDMYMLKVIGTYNSEDDLKKYPKYGTESIGDLIYENTNGDNTINTDDYQYVGNYQPDFTYGWTNRLGYKNFDLAITIDGQAGGKVIYAAARAYSLNLWDNVLAESGLGRWHSAEQPGNGTSHKAGTNNLGSNIQPSTRYLYDADFLRIRNIALGYTLPAKACEAVGLQRLRLSVNIQNLWTFDSYPGYSVEANYNGNSATNNGVDFGSYPISRVMTFGINATF</sequence>
<accession>A0A939B4E5</accession>
<reference evidence="6 7" key="1">
    <citation type="journal article" date="2021" name="Sci. Rep.">
        <title>The distribution of antibiotic resistance genes in chicken gut microbiota commensals.</title>
        <authorList>
            <person name="Juricova H."/>
            <person name="Matiasovicova J."/>
            <person name="Kubasova T."/>
            <person name="Cejkova D."/>
            <person name="Rychlik I."/>
        </authorList>
    </citation>
    <scope>NUCLEOTIDE SEQUENCE [LARGE SCALE GENOMIC DNA]</scope>
    <source>
        <strain evidence="6 7">An819</strain>
    </source>
</reference>
<evidence type="ECO:0000259" key="4">
    <source>
        <dbReference type="Pfam" id="PF00593"/>
    </source>
</evidence>
<dbReference type="NCBIfam" id="TIGR04056">
    <property type="entry name" value="OMP_RagA_SusC"/>
    <property type="match status" value="1"/>
</dbReference>
<organism evidence="6 7">
    <name type="scientific">Marseilla massiliensis</name>
    <dbReference type="NCBI Taxonomy" id="1841864"/>
    <lineage>
        <taxon>Bacteria</taxon>
        <taxon>Pseudomonadati</taxon>
        <taxon>Bacteroidota</taxon>
        <taxon>Bacteroidia</taxon>
        <taxon>Bacteroidales</taxon>
        <taxon>Prevotellaceae</taxon>
        <taxon>Marseilla</taxon>
    </lineage>
</organism>
<keyword evidence="1" id="KW-0998">Cell outer membrane</keyword>
<dbReference type="InterPro" id="IPR008969">
    <property type="entry name" value="CarboxyPept-like_regulatory"/>
</dbReference>
<proteinExistence type="inferred from homology"/>
<keyword evidence="2" id="KW-0798">TonB box</keyword>
<comment type="similarity">
    <text evidence="1 2">Belongs to the TonB-dependent receptor family.</text>
</comment>
<comment type="caution">
    <text evidence="6">The sequence shown here is derived from an EMBL/GenBank/DDBJ whole genome shotgun (WGS) entry which is preliminary data.</text>
</comment>
<dbReference type="InterPro" id="IPR039426">
    <property type="entry name" value="TonB-dep_rcpt-like"/>
</dbReference>
<protein>
    <submittedName>
        <fullName evidence="6">TonB-dependent receptor</fullName>
    </submittedName>
</protein>
<dbReference type="Proteomes" id="UP000764045">
    <property type="component" value="Unassembled WGS sequence"/>
</dbReference>
<dbReference type="AlphaFoldDB" id="A0A939B4E5"/>
<dbReference type="InterPro" id="IPR023997">
    <property type="entry name" value="TonB-dep_OMP_SusC/RagA_CS"/>
</dbReference>